<dbReference type="PRINTS" id="PR00455">
    <property type="entry name" value="HTHTETR"/>
</dbReference>
<dbReference type="EMBL" id="SNXZ01000003">
    <property type="protein sequence ID" value="TDP97353.1"/>
    <property type="molecule type" value="Genomic_DNA"/>
</dbReference>
<dbReference type="PANTHER" id="PTHR30055">
    <property type="entry name" value="HTH-TYPE TRANSCRIPTIONAL REGULATOR RUTR"/>
    <property type="match status" value="1"/>
</dbReference>
<evidence type="ECO:0000313" key="7">
    <source>
        <dbReference type="Proteomes" id="UP000295444"/>
    </source>
</evidence>
<dbReference type="PANTHER" id="PTHR30055:SF234">
    <property type="entry name" value="HTH-TYPE TRANSCRIPTIONAL REGULATOR BETI"/>
    <property type="match status" value="1"/>
</dbReference>
<evidence type="ECO:0000256" key="4">
    <source>
        <dbReference type="PROSITE-ProRule" id="PRU00335"/>
    </source>
</evidence>
<comment type="caution">
    <text evidence="6">The sequence shown here is derived from an EMBL/GenBank/DDBJ whole genome shotgun (WGS) entry which is preliminary data.</text>
</comment>
<dbReference type="PROSITE" id="PS50977">
    <property type="entry name" value="HTH_TETR_2"/>
    <property type="match status" value="1"/>
</dbReference>
<protein>
    <submittedName>
        <fullName evidence="6">TetR family transcriptional regulator</fullName>
    </submittedName>
</protein>
<dbReference type="InterPro" id="IPR036271">
    <property type="entry name" value="Tet_transcr_reg_TetR-rel_C_sf"/>
</dbReference>
<gene>
    <name evidence="6" type="ORF">EV186_103317</name>
</gene>
<evidence type="ECO:0000256" key="3">
    <source>
        <dbReference type="ARBA" id="ARBA00023163"/>
    </source>
</evidence>
<dbReference type="AlphaFoldDB" id="A0A4R6SCM4"/>
<dbReference type="RefSeq" id="WP_208115675.1">
    <property type="nucleotide sequence ID" value="NZ_SNXZ01000003.1"/>
</dbReference>
<dbReference type="InterPro" id="IPR001647">
    <property type="entry name" value="HTH_TetR"/>
</dbReference>
<sequence>MGRREANRERMRTRLLEAALALFAERGYEATTITDIAERADVARQTVLNHYPHKRDFVLAWGASRRDRIAEQARLDGPAAANLHRFFAAFARMNEDERELTRALHIGPRADEARVYQWPVADAVVAAVERGIEDGEFAADLDARAAAEVVTAVYFDTLTRWLVDGPPPFDLGAALAARLDLVLTGLATRGSVPRIDY</sequence>
<feature type="DNA-binding region" description="H-T-H motif" evidence="4">
    <location>
        <begin position="32"/>
        <end position="51"/>
    </location>
</feature>
<proteinExistence type="predicted"/>
<reference evidence="6 7" key="1">
    <citation type="submission" date="2019-03" db="EMBL/GenBank/DDBJ databases">
        <title>Genomic Encyclopedia of Type Strains, Phase IV (KMG-IV): sequencing the most valuable type-strain genomes for metagenomic binning, comparative biology and taxonomic classification.</title>
        <authorList>
            <person name="Goeker M."/>
        </authorList>
    </citation>
    <scope>NUCLEOTIDE SEQUENCE [LARGE SCALE GENOMIC DNA]</scope>
    <source>
        <strain evidence="6 7">DSM 45361</strain>
    </source>
</reference>
<keyword evidence="2 4" id="KW-0238">DNA-binding</keyword>
<evidence type="ECO:0000313" key="6">
    <source>
        <dbReference type="EMBL" id="TDP97353.1"/>
    </source>
</evidence>
<dbReference type="InterPro" id="IPR009057">
    <property type="entry name" value="Homeodomain-like_sf"/>
</dbReference>
<feature type="domain" description="HTH tetR-type" evidence="5">
    <location>
        <begin position="9"/>
        <end position="69"/>
    </location>
</feature>
<dbReference type="SUPFAM" id="SSF48498">
    <property type="entry name" value="Tetracyclin repressor-like, C-terminal domain"/>
    <property type="match status" value="1"/>
</dbReference>
<dbReference type="Gene3D" id="1.10.357.10">
    <property type="entry name" value="Tetracycline Repressor, domain 2"/>
    <property type="match status" value="1"/>
</dbReference>
<keyword evidence="1" id="KW-0805">Transcription regulation</keyword>
<dbReference type="GO" id="GO:0003700">
    <property type="term" value="F:DNA-binding transcription factor activity"/>
    <property type="evidence" value="ECO:0007669"/>
    <property type="project" value="TreeGrafter"/>
</dbReference>
<dbReference type="GO" id="GO:0000976">
    <property type="term" value="F:transcription cis-regulatory region binding"/>
    <property type="evidence" value="ECO:0007669"/>
    <property type="project" value="TreeGrafter"/>
</dbReference>
<keyword evidence="7" id="KW-1185">Reference proteome</keyword>
<name>A0A4R6SCM4_LABRH</name>
<dbReference type="Proteomes" id="UP000295444">
    <property type="component" value="Unassembled WGS sequence"/>
</dbReference>
<evidence type="ECO:0000259" key="5">
    <source>
        <dbReference type="PROSITE" id="PS50977"/>
    </source>
</evidence>
<accession>A0A4R6SCM4</accession>
<dbReference type="Pfam" id="PF00440">
    <property type="entry name" value="TetR_N"/>
    <property type="match status" value="1"/>
</dbReference>
<dbReference type="InterPro" id="IPR050109">
    <property type="entry name" value="HTH-type_TetR-like_transc_reg"/>
</dbReference>
<evidence type="ECO:0000256" key="1">
    <source>
        <dbReference type="ARBA" id="ARBA00023015"/>
    </source>
</evidence>
<keyword evidence="3" id="KW-0804">Transcription</keyword>
<evidence type="ECO:0000256" key="2">
    <source>
        <dbReference type="ARBA" id="ARBA00023125"/>
    </source>
</evidence>
<dbReference type="SUPFAM" id="SSF46689">
    <property type="entry name" value="Homeodomain-like"/>
    <property type="match status" value="1"/>
</dbReference>
<organism evidence="6 7">
    <name type="scientific">Labedaea rhizosphaerae</name>
    <dbReference type="NCBI Taxonomy" id="598644"/>
    <lineage>
        <taxon>Bacteria</taxon>
        <taxon>Bacillati</taxon>
        <taxon>Actinomycetota</taxon>
        <taxon>Actinomycetes</taxon>
        <taxon>Pseudonocardiales</taxon>
        <taxon>Pseudonocardiaceae</taxon>
        <taxon>Labedaea</taxon>
    </lineage>
</organism>